<reference evidence="1" key="1">
    <citation type="submission" date="2020-04" db="EMBL/GenBank/DDBJ databases">
        <authorList>
            <person name="Alioto T."/>
            <person name="Alioto T."/>
            <person name="Gomez Garrido J."/>
        </authorList>
    </citation>
    <scope>NUCLEOTIDE SEQUENCE</scope>
    <source>
        <strain evidence="1">A484AB</strain>
    </source>
</reference>
<proteinExistence type="predicted"/>
<accession>A0A7D9HPI1</accession>
<evidence type="ECO:0000313" key="1">
    <source>
        <dbReference type="EMBL" id="CAB3989642.1"/>
    </source>
</evidence>
<dbReference type="EMBL" id="CACRXK020001526">
    <property type="protein sequence ID" value="CAB3989642.1"/>
    <property type="molecule type" value="Genomic_DNA"/>
</dbReference>
<keyword evidence="2" id="KW-1185">Reference proteome</keyword>
<dbReference type="AlphaFoldDB" id="A0A7D9HPI1"/>
<protein>
    <submittedName>
        <fullName evidence="1">Uncharacterized protein</fullName>
    </submittedName>
</protein>
<evidence type="ECO:0000313" key="2">
    <source>
        <dbReference type="Proteomes" id="UP001152795"/>
    </source>
</evidence>
<dbReference type="OrthoDB" id="6767710at2759"/>
<dbReference type="PANTHER" id="PTHR33480">
    <property type="entry name" value="SET DOMAIN-CONTAINING PROTEIN-RELATED"/>
    <property type="match status" value="1"/>
</dbReference>
<dbReference type="PANTHER" id="PTHR33480:SF1">
    <property type="entry name" value="TYR RECOMBINASE DOMAIN-CONTAINING PROTEIN"/>
    <property type="match status" value="1"/>
</dbReference>
<gene>
    <name evidence="1" type="ORF">PACLA_8A039972</name>
</gene>
<dbReference type="Proteomes" id="UP001152795">
    <property type="component" value="Unassembled WGS sequence"/>
</dbReference>
<sequence>MVAPSITGRKDERLNKIIPVMKNDCISKIVQRDPLIKAFGSIMIEKSGPKDSQFISQKMRELGRLVEGLMSVEKSKNVQLSDFIKPEKFDTVVTAVHIITRFNSQNDQLKVSIPSLALKVGYSIQKCASILSGLGFAYVG</sequence>
<name>A0A7D9HPI1_PARCT</name>
<organism evidence="1 2">
    <name type="scientific">Paramuricea clavata</name>
    <name type="common">Red gorgonian</name>
    <name type="synonym">Violescent sea-whip</name>
    <dbReference type="NCBI Taxonomy" id="317549"/>
    <lineage>
        <taxon>Eukaryota</taxon>
        <taxon>Metazoa</taxon>
        <taxon>Cnidaria</taxon>
        <taxon>Anthozoa</taxon>
        <taxon>Octocorallia</taxon>
        <taxon>Malacalcyonacea</taxon>
        <taxon>Plexauridae</taxon>
        <taxon>Paramuricea</taxon>
    </lineage>
</organism>
<comment type="caution">
    <text evidence="1">The sequence shown here is derived from an EMBL/GenBank/DDBJ whole genome shotgun (WGS) entry which is preliminary data.</text>
</comment>